<name>A0A8S5RAU8_9VIRU</name>
<accession>A0A8S5RAU8</accession>
<dbReference type="EMBL" id="BK059082">
    <property type="protein sequence ID" value="DAE28181.1"/>
    <property type="molecule type" value="Genomic_DNA"/>
</dbReference>
<sequence length="29" mass="3408">MDARYDPLTGNKFYYGEEEYDQGVSASDW</sequence>
<reference evidence="1" key="1">
    <citation type="journal article" date="2021" name="Proc. Natl. Acad. Sci. U.S.A.">
        <title>A Catalog of Tens of Thousands of Viruses from Human Metagenomes Reveals Hidden Associations with Chronic Diseases.</title>
        <authorList>
            <person name="Tisza M.J."/>
            <person name="Buck C.B."/>
        </authorList>
    </citation>
    <scope>NUCLEOTIDE SEQUENCE</scope>
    <source>
        <strain evidence="1">CtQcs9</strain>
    </source>
</reference>
<organism evidence="1">
    <name type="scientific">virus sp. ctQcs9</name>
    <dbReference type="NCBI Taxonomy" id="2825816"/>
    <lineage>
        <taxon>Viruses</taxon>
    </lineage>
</organism>
<proteinExistence type="predicted"/>
<protein>
    <submittedName>
        <fullName evidence="1">Uncharacterized protein</fullName>
    </submittedName>
</protein>
<evidence type="ECO:0000313" key="1">
    <source>
        <dbReference type="EMBL" id="DAE28181.1"/>
    </source>
</evidence>